<dbReference type="KEGG" id="deo:CAY53_10435"/>
<evidence type="ECO:0000313" key="2">
    <source>
        <dbReference type="EMBL" id="AVD71832.1"/>
    </source>
</evidence>
<protein>
    <submittedName>
        <fullName evidence="2">ATP-dependent DNA ligase</fullName>
    </submittedName>
</protein>
<reference evidence="2 3" key="1">
    <citation type="journal article" date="2018" name="MBio">
        <title>Insights into the evolution of host association through the isolation and characterization of a novel human periodontal pathobiont, Desulfobulbus oralis.</title>
        <authorList>
            <person name="Cross K.L."/>
            <person name="Chirania P."/>
            <person name="Xiong W."/>
            <person name="Beall C.J."/>
            <person name="Elkins J.G."/>
            <person name="Giannone R.J."/>
            <person name="Griffen A.L."/>
            <person name="Guss A.M."/>
            <person name="Hettich R.L."/>
            <person name="Joshi S.S."/>
            <person name="Mokrzan E.M."/>
            <person name="Martin R.K."/>
            <person name="Zhulin I.B."/>
            <person name="Leys E.J."/>
            <person name="Podar M."/>
        </authorList>
    </citation>
    <scope>NUCLEOTIDE SEQUENCE [LARGE SCALE GENOMIC DNA]</scope>
    <source>
        <strain evidence="2 3">ORNL</strain>
    </source>
</reference>
<name>A0A2L1GQ78_9BACT</name>
<evidence type="ECO:0000256" key="1">
    <source>
        <dbReference type="SAM" id="SignalP"/>
    </source>
</evidence>
<dbReference type="AlphaFoldDB" id="A0A2L1GQ78"/>
<gene>
    <name evidence="2" type="ORF">CAY53_10435</name>
</gene>
<dbReference type="Proteomes" id="UP000239867">
    <property type="component" value="Chromosome"/>
</dbReference>
<dbReference type="RefSeq" id="WP_104937063.1">
    <property type="nucleotide sequence ID" value="NZ_CP021255.1"/>
</dbReference>
<evidence type="ECO:0000313" key="3">
    <source>
        <dbReference type="Proteomes" id="UP000239867"/>
    </source>
</evidence>
<dbReference type="Pfam" id="PF10670">
    <property type="entry name" value="DUF4198"/>
    <property type="match status" value="1"/>
</dbReference>
<proteinExistence type="predicted"/>
<feature type="signal peptide" evidence="1">
    <location>
        <begin position="1"/>
        <end position="21"/>
    </location>
</feature>
<keyword evidence="2" id="KW-0436">Ligase</keyword>
<organism evidence="2 3">
    <name type="scientific">Desulfobulbus oralis</name>
    <dbReference type="NCBI Taxonomy" id="1986146"/>
    <lineage>
        <taxon>Bacteria</taxon>
        <taxon>Pseudomonadati</taxon>
        <taxon>Thermodesulfobacteriota</taxon>
        <taxon>Desulfobulbia</taxon>
        <taxon>Desulfobulbales</taxon>
        <taxon>Desulfobulbaceae</taxon>
        <taxon>Desulfobulbus</taxon>
    </lineage>
</organism>
<dbReference type="OrthoDB" id="9780723at2"/>
<feature type="chain" id="PRO_5014642930" evidence="1">
    <location>
        <begin position="22"/>
        <end position="258"/>
    </location>
</feature>
<dbReference type="InterPro" id="IPR019613">
    <property type="entry name" value="DUF4198"/>
</dbReference>
<keyword evidence="3" id="KW-1185">Reference proteome</keyword>
<dbReference type="EMBL" id="CP021255">
    <property type="protein sequence ID" value="AVD71832.1"/>
    <property type="molecule type" value="Genomic_DNA"/>
</dbReference>
<keyword evidence="1" id="KW-0732">Signal</keyword>
<sequence length="258" mass="28673">MSRLLPPAIAAFCILASPAYAHFGLLIPDREIVSDPKKADIHLTLAFSHPMEGNGMEMARPAAFFAVADGRKTDLAPLLKPTKVYEHSAWQADFRPTQPGLYQFAVEPQPYWEPSEDCFIVHYTKTYVSVFGGEDGWDEPLGLKTEIVPLTRPFGNYRGNLFQGQVLLDGKPTAGVDVEIEFYNQDKKYKEPAEAFVTQVVKTDANGVFSYAVPFAGWWGFAALNTAPEKMPYKGEPKDVELGAVLWAHFVEPVRSGK</sequence>
<accession>A0A2L1GQ78</accession>
<dbReference type="GO" id="GO:0016874">
    <property type="term" value="F:ligase activity"/>
    <property type="evidence" value="ECO:0007669"/>
    <property type="project" value="UniProtKB-KW"/>
</dbReference>